<proteinExistence type="predicted"/>
<dbReference type="RefSeq" id="WP_085284466.1">
    <property type="nucleotide sequence ID" value="NZ_FOBI01000004.1"/>
</dbReference>
<dbReference type="Pfam" id="PF14317">
    <property type="entry name" value="YcxB"/>
    <property type="match status" value="1"/>
</dbReference>
<dbReference type="OrthoDB" id="6118195at2"/>
<evidence type="ECO:0000313" key="4">
    <source>
        <dbReference type="Proteomes" id="UP000199297"/>
    </source>
</evidence>
<dbReference type="Proteomes" id="UP000199297">
    <property type="component" value="Unassembled WGS sequence"/>
</dbReference>
<keyword evidence="1" id="KW-0812">Transmembrane</keyword>
<accession>A0A1H7L5Y9</accession>
<dbReference type="InterPro" id="IPR025588">
    <property type="entry name" value="YcxB-like_C"/>
</dbReference>
<evidence type="ECO:0000313" key="3">
    <source>
        <dbReference type="EMBL" id="SEK94421.1"/>
    </source>
</evidence>
<dbReference type="EMBL" id="FOBI01000004">
    <property type="protein sequence ID" value="SEK94421.1"/>
    <property type="molecule type" value="Genomic_DNA"/>
</dbReference>
<feature type="domain" description="YcxB-like C-terminal" evidence="2">
    <location>
        <begin position="101"/>
        <end position="155"/>
    </location>
</feature>
<keyword evidence="4" id="KW-1185">Reference proteome</keyword>
<evidence type="ECO:0000259" key="2">
    <source>
        <dbReference type="Pfam" id="PF14317"/>
    </source>
</evidence>
<dbReference type="AlphaFoldDB" id="A0A1H7L5Y9"/>
<feature type="transmembrane region" description="Helical" evidence="1">
    <location>
        <begin position="35"/>
        <end position="51"/>
    </location>
</feature>
<keyword evidence="1" id="KW-1133">Transmembrane helix</keyword>
<keyword evidence="1" id="KW-0472">Membrane</keyword>
<reference evidence="4" key="1">
    <citation type="submission" date="2016-10" db="EMBL/GenBank/DDBJ databases">
        <authorList>
            <person name="Varghese N."/>
            <person name="Submissions S."/>
        </authorList>
    </citation>
    <scope>NUCLEOTIDE SEQUENCE [LARGE SCALE GENOMIC DNA]</scope>
    <source>
        <strain evidence="4">CGMCC 1.9127</strain>
    </source>
</reference>
<dbReference type="STRING" id="641665.GCA_002104455_02950"/>
<name>A0A1H7L5Y9_9GAMM</name>
<sequence>MNQPFNYQTSFILDKSHFIECYEESVPVLPWQRRYAKGAILLLLGALLVLFTELNPYAAWFIFSLGVLELVSSYYQKPWWVARQMLSKVAKAEVKLSINQDGLHIHSFYHDHQMRFADIERIDATKRGWLIYHNSVKHYVANRCLSAQAQAFLQSQANG</sequence>
<organism evidence="3 4">
    <name type="scientific">Colwellia chukchiensis</name>
    <dbReference type="NCBI Taxonomy" id="641665"/>
    <lineage>
        <taxon>Bacteria</taxon>
        <taxon>Pseudomonadati</taxon>
        <taxon>Pseudomonadota</taxon>
        <taxon>Gammaproteobacteria</taxon>
        <taxon>Alteromonadales</taxon>
        <taxon>Colwelliaceae</taxon>
        <taxon>Colwellia</taxon>
    </lineage>
</organism>
<protein>
    <recommendedName>
        <fullName evidence="2">YcxB-like C-terminal domain-containing protein</fullName>
    </recommendedName>
</protein>
<evidence type="ECO:0000256" key="1">
    <source>
        <dbReference type="SAM" id="Phobius"/>
    </source>
</evidence>
<gene>
    <name evidence="3" type="ORF">SAMN05216262_10457</name>
</gene>